<feature type="transmembrane region" description="Helical" evidence="1">
    <location>
        <begin position="89"/>
        <end position="107"/>
    </location>
</feature>
<sequence>MSYFFLLPAYWLCGILLYGASPRQKFINPNQRVPPKWLTLLFTTGLLILTVSLMLIANTGIFIALLYVFILFMFFIPAPVFLLSHRPKWAWPSVGFFCCLAAVFHLLGATHVA</sequence>
<dbReference type="PATRIC" id="fig|187330.3.peg.4175"/>
<dbReference type="AlphaFoldDB" id="A0A0N1EKT3"/>
<protein>
    <submittedName>
        <fullName evidence="2">Uncharacterized protein</fullName>
    </submittedName>
</protein>
<evidence type="ECO:0000256" key="1">
    <source>
        <dbReference type="SAM" id="Phobius"/>
    </source>
</evidence>
<feature type="transmembrane region" description="Helical" evidence="1">
    <location>
        <begin position="64"/>
        <end position="83"/>
    </location>
</feature>
<accession>A0A0N1EKT3</accession>
<keyword evidence="1" id="KW-0472">Membrane</keyword>
<dbReference type="EMBL" id="LHPH01000010">
    <property type="protein sequence ID" value="KPH63073.1"/>
    <property type="molecule type" value="Genomic_DNA"/>
</dbReference>
<keyword evidence="3" id="KW-1185">Reference proteome</keyword>
<keyword evidence="1" id="KW-0812">Transmembrane</keyword>
<evidence type="ECO:0000313" key="3">
    <source>
        <dbReference type="Proteomes" id="UP000037848"/>
    </source>
</evidence>
<feature type="transmembrane region" description="Helical" evidence="1">
    <location>
        <begin position="38"/>
        <end position="57"/>
    </location>
</feature>
<name>A0A0N1EKT3_9GAMM</name>
<proteinExistence type="predicted"/>
<reference evidence="2 3" key="1">
    <citation type="submission" date="2015-08" db="EMBL/GenBank/DDBJ databases">
        <title>Draft Genome Sequence of Pseudoalteromonas porphyrae UCD-SED14.</title>
        <authorList>
            <person name="Coil D.A."/>
            <person name="Jospin G."/>
            <person name="Lee R.D."/>
            <person name="Eisen J.A."/>
        </authorList>
    </citation>
    <scope>NUCLEOTIDE SEQUENCE [LARGE SCALE GENOMIC DNA]</scope>
    <source>
        <strain evidence="2 3">UCD-SED14</strain>
    </source>
</reference>
<comment type="caution">
    <text evidence="2">The sequence shown here is derived from an EMBL/GenBank/DDBJ whole genome shotgun (WGS) entry which is preliminary data.</text>
</comment>
<organism evidence="2 3">
    <name type="scientific">Pseudoalteromonas porphyrae</name>
    <dbReference type="NCBI Taxonomy" id="187330"/>
    <lineage>
        <taxon>Bacteria</taxon>
        <taxon>Pseudomonadati</taxon>
        <taxon>Pseudomonadota</taxon>
        <taxon>Gammaproteobacteria</taxon>
        <taxon>Alteromonadales</taxon>
        <taxon>Pseudoalteromonadaceae</taxon>
        <taxon>Pseudoalteromonas</taxon>
    </lineage>
</organism>
<gene>
    <name evidence="2" type="ORF">ADS77_10310</name>
</gene>
<dbReference type="STRING" id="187330.AMS58_14725"/>
<evidence type="ECO:0000313" key="2">
    <source>
        <dbReference type="EMBL" id="KPH63073.1"/>
    </source>
</evidence>
<dbReference type="Proteomes" id="UP000037848">
    <property type="component" value="Unassembled WGS sequence"/>
</dbReference>
<keyword evidence="1" id="KW-1133">Transmembrane helix</keyword>